<organism evidence="1 2">
    <name type="scientific">Vicia faba</name>
    <name type="common">Broad bean</name>
    <name type="synonym">Faba vulgaris</name>
    <dbReference type="NCBI Taxonomy" id="3906"/>
    <lineage>
        <taxon>Eukaryota</taxon>
        <taxon>Viridiplantae</taxon>
        <taxon>Streptophyta</taxon>
        <taxon>Embryophyta</taxon>
        <taxon>Tracheophyta</taxon>
        <taxon>Spermatophyta</taxon>
        <taxon>Magnoliopsida</taxon>
        <taxon>eudicotyledons</taxon>
        <taxon>Gunneridae</taxon>
        <taxon>Pentapetalae</taxon>
        <taxon>rosids</taxon>
        <taxon>fabids</taxon>
        <taxon>Fabales</taxon>
        <taxon>Fabaceae</taxon>
        <taxon>Papilionoideae</taxon>
        <taxon>50 kb inversion clade</taxon>
        <taxon>NPAAA clade</taxon>
        <taxon>Hologalegina</taxon>
        <taxon>IRL clade</taxon>
        <taxon>Fabeae</taxon>
        <taxon>Vicia</taxon>
    </lineage>
</organism>
<evidence type="ECO:0000313" key="2">
    <source>
        <dbReference type="Proteomes" id="UP001157006"/>
    </source>
</evidence>
<sequence length="157" mass="17875">MDCVNAILNAFCQMSGQHFSVDKTRILFSKNTLMHIKKELIHLSGFKETSDLGKYLGIPLIGKDLRAKDFNYLLENIKTKLTNWRATNLSFAGRVALAKSVIEDIPMYSMMSCALPKESLNDIQRLQRNFVWGDIVEVKRVHNVKWSTLATPKMIGV</sequence>
<dbReference type="PANTHER" id="PTHR33116">
    <property type="entry name" value="REVERSE TRANSCRIPTASE ZINC-BINDING DOMAIN-CONTAINING PROTEIN-RELATED-RELATED"/>
    <property type="match status" value="1"/>
</dbReference>
<dbReference type="Proteomes" id="UP001157006">
    <property type="component" value="Chromosome 3"/>
</dbReference>
<gene>
    <name evidence="1" type="ORF">VFH_III101080</name>
</gene>
<protein>
    <submittedName>
        <fullName evidence="1">Uncharacterized protein</fullName>
    </submittedName>
</protein>
<dbReference type="PANTHER" id="PTHR33116:SF70">
    <property type="entry name" value="NON-LTR RETROELEMENT REVERSE TRANSCRIPTASE-LIKE PROTEIN"/>
    <property type="match status" value="1"/>
</dbReference>
<keyword evidence="2" id="KW-1185">Reference proteome</keyword>
<proteinExistence type="predicted"/>
<evidence type="ECO:0000313" key="1">
    <source>
        <dbReference type="EMBL" id="CAI8603758.1"/>
    </source>
</evidence>
<accession>A0AAV1A245</accession>
<name>A0AAV1A245_VICFA</name>
<dbReference type="AlphaFoldDB" id="A0AAV1A245"/>
<dbReference type="EMBL" id="OX451738">
    <property type="protein sequence ID" value="CAI8603758.1"/>
    <property type="molecule type" value="Genomic_DNA"/>
</dbReference>
<reference evidence="1 2" key="1">
    <citation type="submission" date="2023-01" db="EMBL/GenBank/DDBJ databases">
        <authorList>
            <person name="Kreplak J."/>
        </authorList>
    </citation>
    <scope>NUCLEOTIDE SEQUENCE [LARGE SCALE GENOMIC DNA]</scope>
</reference>